<feature type="transmembrane region" description="Helical" evidence="10">
    <location>
        <begin position="6"/>
        <end position="27"/>
    </location>
</feature>
<dbReference type="PROSITE" id="PS52015">
    <property type="entry name" value="TONB_CTD"/>
    <property type="match status" value="1"/>
</dbReference>
<name>A0A974WDV1_9BACT</name>
<comment type="subcellular location">
    <subcellularLocation>
        <location evidence="1">Cell inner membrane</location>
        <topology evidence="1">Single-pass membrane protein</topology>
        <orientation evidence="1">Periplasmic side</orientation>
    </subcellularLocation>
</comment>
<dbReference type="Pfam" id="PF05569">
    <property type="entry name" value="Peptidase_M56"/>
    <property type="match status" value="1"/>
</dbReference>
<evidence type="ECO:0000256" key="1">
    <source>
        <dbReference type="ARBA" id="ARBA00004383"/>
    </source>
</evidence>
<dbReference type="KEGG" id="fuv:JR347_12140"/>
<dbReference type="PANTHER" id="PTHR33446">
    <property type="entry name" value="PROTEIN TONB-RELATED"/>
    <property type="match status" value="1"/>
</dbReference>
<dbReference type="RefSeq" id="WP_205720874.1">
    <property type="nucleotide sequence ID" value="NZ_CP070608.1"/>
</dbReference>
<keyword evidence="3" id="KW-0813">Transport</keyword>
<reference evidence="12" key="1">
    <citation type="submission" date="2021-02" db="EMBL/GenBank/DDBJ databases">
        <title>Fulvivirga sp. S481 isolated from sea water.</title>
        <authorList>
            <person name="Bae S.S."/>
            <person name="Baek K."/>
        </authorList>
    </citation>
    <scope>NUCLEOTIDE SEQUENCE</scope>
    <source>
        <strain evidence="12">S481</strain>
    </source>
</reference>
<keyword evidence="4" id="KW-1003">Cell membrane</keyword>
<evidence type="ECO:0000256" key="4">
    <source>
        <dbReference type="ARBA" id="ARBA00022475"/>
    </source>
</evidence>
<keyword evidence="13" id="KW-1185">Reference proteome</keyword>
<feature type="domain" description="TonB C-terminal" evidence="11">
    <location>
        <begin position="399"/>
        <end position="495"/>
    </location>
</feature>
<dbReference type="SUPFAM" id="SSF74653">
    <property type="entry name" value="TolA/TonB C-terminal domain"/>
    <property type="match status" value="1"/>
</dbReference>
<keyword evidence="5" id="KW-0997">Cell inner membrane</keyword>
<comment type="similarity">
    <text evidence="2">Belongs to the TonB family.</text>
</comment>
<evidence type="ECO:0000256" key="7">
    <source>
        <dbReference type="ARBA" id="ARBA00022927"/>
    </source>
</evidence>
<dbReference type="Gene3D" id="3.30.1150.10">
    <property type="match status" value="1"/>
</dbReference>
<gene>
    <name evidence="12" type="ORF">JR347_12140</name>
</gene>
<sequence>MMNNLINYFIEANICLLIFGILYFLFFKNETDFKFRRNYLLVATMSTLIVPLFKFGALNEQYTFVQTIQTTVLPEIVIGSEVSSDSSYAGTWITYLKYGYLIVSVILLQIFAFQLAQVCWFYFSTSTDKTKKDGFTLVYTNGTLPTFTFFKILFFDNSVSLNSNEKNRITAHELVHIKQNHSLDIILIELAKIVLWINPISWLFRNEIQDVHEYLADDAVTSEEDTDKYKQLLAKMALAQAHLSIGHHFSKSKTLKRIEMINTIKQKVNKWKAVAIMPLIVIMAVVISCNDEIYKDVDNVMQTASQTEVPLSLQPTFNELKQKYTGAELAYIETPGTTHHSLSNLKDLDPNSIVHIEVFKKEEKIGVIFNKNGTFETLEAQLQEGDIYTIVDQPAMPEGGFDAYYKEIAQALRYPEEAKKAGIQGKVYVQFVVNETGSVEEVQVVKGIGEACDMAAANAVKVAGKWSAPMKDGKAVKQRIILPITFKLDDVDETKSPNKKDKFVEIEEV</sequence>
<dbReference type="InterPro" id="IPR006260">
    <property type="entry name" value="TonB/TolA_C"/>
</dbReference>
<keyword evidence="7" id="KW-0653">Protein transport</keyword>
<evidence type="ECO:0000256" key="5">
    <source>
        <dbReference type="ARBA" id="ARBA00022519"/>
    </source>
</evidence>
<protein>
    <submittedName>
        <fullName evidence="12">TonB family protein</fullName>
    </submittedName>
</protein>
<dbReference type="AlphaFoldDB" id="A0A974WDV1"/>
<dbReference type="GO" id="GO:0055085">
    <property type="term" value="P:transmembrane transport"/>
    <property type="evidence" value="ECO:0007669"/>
    <property type="project" value="InterPro"/>
</dbReference>
<dbReference type="Pfam" id="PF03544">
    <property type="entry name" value="TonB_C"/>
    <property type="match status" value="1"/>
</dbReference>
<dbReference type="GO" id="GO:0031992">
    <property type="term" value="F:energy transducer activity"/>
    <property type="evidence" value="ECO:0007669"/>
    <property type="project" value="TreeGrafter"/>
</dbReference>
<evidence type="ECO:0000256" key="10">
    <source>
        <dbReference type="SAM" id="Phobius"/>
    </source>
</evidence>
<keyword evidence="8 10" id="KW-1133">Transmembrane helix</keyword>
<keyword evidence="6 10" id="KW-0812">Transmembrane</keyword>
<keyword evidence="9 10" id="KW-0472">Membrane</keyword>
<evidence type="ECO:0000313" key="12">
    <source>
        <dbReference type="EMBL" id="QSE96358.1"/>
    </source>
</evidence>
<dbReference type="EMBL" id="CP070608">
    <property type="protein sequence ID" value="QSE96358.1"/>
    <property type="molecule type" value="Genomic_DNA"/>
</dbReference>
<organism evidence="12 13">
    <name type="scientific">Fulvivirga lutea</name>
    <dbReference type="NCBI Taxonomy" id="2810512"/>
    <lineage>
        <taxon>Bacteria</taxon>
        <taxon>Pseudomonadati</taxon>
        <taxon>Bacteroidota</taxon>
        <taxon>Cytophagia</taxon>
        <taxon>Cytophagales</taxon>
        <taxon>Fulvivirgaceae</taxon>
        <taxon>Fulvivirga</taxon>
    </lineage>
</organism>
<dbReference type="InterPro" id="IPR037682">
    <property type="entry name" value="TonB_C"/>
</dbReference>
<feature type="transmembrane region" description="Helical" evidence="10">
    <location>
        <begin position="98"/>
        <end position="123"/>
    </location>
</feature>
<dbReference type="NCBIfam" id="TIGR01352">
    <property type="entry name" value="tonB_Cterm"/>
    <property type="match status" value="1"/>
</dbReference>
<evidence type="ECO:0000256" key="2">
    <source>
        <dbReference type="ARBA" id="ARBA00006555"/>
    </source>
</evidence>
<evidence type="ECO:0000256" key="9">
    <source>
        <dbReference type="ARBA" id="ARBA00023136"/>
    </source>
</evidence>
<evidence type="ECO:0000256" key="6">
    <source>
        <dbReference type="ARBA" id="ARBA00022692"/>
    </source>
</evidence>
<evidence type="ECO:0000259" key="11">
    <source>
        <dbReference type="PROSITE" id="PS52015"/>
    </source>
</evidence>
<dbReference type="Proteomes" id="UP000662783">
    <property type="component" value="Chromosome"/>
</dbReference>
<feature type="transmembrane region" description="Helical" evidence="10">
    <location>
        <begin position="135"/>
        <end position="155"/>
    </location>
</feature>
<dbReference type="PANTHER" id="PTHR33446:SF2">
    <property type="entry name" value="PROTEIN TONB"/>
    <property type="match status" value="1"/>
</dbReference>
<evidence type="ECO:0000313" key="13">
    <source>
        <dbReference type="Proteomes" id="UP000662783"/>
    </source>
</evidence>
<evidence type="ECO:0000256" key="8">
    <source>
        <dbReference type="ARBA" id="ARBA00022989"/>
    </source>
</evidence>
<dbReference type="GO" id="GO:0098797">
    <property type="term" value="C:plasma membrane protein complex"/>
    <property type="evidence" value="ECO:0007669"/>
    <property type="project" value="TreeGrafter"/>
</dbReference>
<feature type="transmembrane region" description="Helical" evidence="10">
    <location>
        <begin position="39"/>
        <end position="57"/>
    </location>
</feature>
<dbReference type="GO" id="GO:0015031">
    <property type="term" value="P:protein transport"/>
    <property type="evidence" value="ECO:0007669"/>
    <property type="project" value="UniProtKB-KW"/>
</dbReference>
<proteinExistence type="inferred from homology"/>
<accession>A0A974WDV1</accession>
<evidence type="ECO:0000256" key="3">
    <source>
        <dbReference type="ARBA" id="ARBA00022448"/>
    </source>
</evidence>
<dbReference type="InterPro" id="IPR051045">
    <property type="entry name" value="TonB-dependent_transducer"/>
</dbReference>
<dbReference type="InterPro" id="IPR008756">
    <property type="entry name" value="Peptidase_M56"/>
</dbReference>